<evidence type="ECO:0000313" key="2">
    <source>
        <dbReference type="Proteomes" id="UP000287033"/>
    </source>
</evidence>
<dbReference type="EMBL" id="BEZZ01000049">
    <property type="protein sequence ID" value="GCC24187.1"/>
    <property type="molecule type" value="Genomic_DNA"/>
</dbReference>
<comment type="caution">
    <text evidence="1">The sequence shown here is derived from an EMBL/GenBank/DDBJ whole genome shotgun (WGS) entry which is preliminary data.</text>
</comment>
<reference evidence="1 2" key="1">
    <citation type="journal article" date="2018" name="Nat. Ecol. Evol.">
        <title>Shark genomes provide insights into elasmobranch evolution and the origin of vertebrates.</title>
        <authorList>
            <person name="Hara Y"/>
            <person name="Yamaguchi K"/>
            <person name="Onimaru K"/>
            <person name="Kadota M"/>
            <person name="Koyanagi M"/>
            <person name="Keeley SD"/>
            <person name="Tatsumi K"/>
            <person name="Tanaka K"/>
            <person name="Motone F"/>
            <person name="Kageyama Y"/>
            <person name="Nozu R"/>
            <person name="Adachi N"/>
            <person name="Nishimura O"/>
            <person name="Nakagawa R"/>
            <person name="Tanegashima C"/>
            <person name="Kiyatake I"/>
            <person name="Matsumoto R"/>
            <person name="Murakumo K"/>
            <person name="Nishida K"/>
            <person name="Terakita A"/>
            <person name="Kuratani S"/>
            <person name="Sato K"/>
            <person name="Hyodo S Kuraku.S."/>
        </authorList>
    </citation>
    <scope>NUCLEOTIDE SEQUENCE [LARGE SCALE GENOMIC DNA]</scope>
</reference>
<name>A0A401S1C4_CHIPU</name>
<sequence length="71" mass="7910">MDPFYKSCRTQRTLGGVERVSSSVCSAGCDRADPTLSSAVNPNCQDQERSCMRKPRTILEIGVQYRQRGVL</sequence>
<proteinExistence type="predicted"/>
<gene>
    <name evidence="1" type="ORF">chiPu_0002587</name>
</gene>
<organism evidence="1 2">
    <name type="scientific">Chiloscyllium punctatum</name>
    <name type="common">Brownbanded bambooshark</name>
    <name type="synonym">Hemiscyllium punctatum</name>
    <dbReference type="NCBI Taxonomy" id="137246"/>
    <lineage>
        <taxon>Eukaryota</taxon>
        <taxon>Metazoa</taxon>
        <taxon>Chordata</taxon>
        <taxon>Craniata</taxon>
        <taxon>Vertebrata</taxon>
        <taxon>Chondrichthyes</taxon>
        <taxon>Elasmobranchii</taxon>
        <taxon>Galeomorphii</taxon>
        <taxon>Galeoidea</taxon>
        <taxon>Orectolobiformes</taxon>
        <taxon>Hemiscylliidae</taxon>
        <taxon>Chiloscyllium</taxon>
    </lineage>
</organism>
<evidence type="ECO:0000313" key="1">
    <source>
        <dbReference type="EMBL" id="GCC24187.1"/>
    </source>
</evidence>
<keyword evidence="2" id="KW-1185">Reference proteome</keyword>
<accession>A0A401S1C4</accession>
<dbReference type="AlphaFoldDB" id="A0A401S1C4"/>
<dbReference type="Proteomes" id="UP000287033">
    <property type="component" value="Unassembled WGS sequence"/>
</dbReference>
<protein>
    <submittedName>
        <fullName evidence="1">Uncharacterized protein</fullName>
    </submittedName>
</protein>